<dbReference type="KEGG" id="dma:DMR_36950"/>
<protein>
    <submittedName>
        <fullName evidence="1">Uncharacterized protein</fullName>
    </submittedName>
</protein>
<evidence type="ECO:0000313" key="1">
    <source>
        <dbReference type="EMBL" id="BAH77186.1"/>
    </source>
</evidence>
<sequence>MVLCVPKKMLGESYQAKARDFNPQDGQIHYHITIPNCISSCLRLIFQSKIRDFTTKKMP</sequence>
<evidence type="ECO:0000313" key="2">
    <source>
        <dbReference type="Proteomes" id="UP000009071"/>
    </source>
</evidence>
<reference evidence="1 2" key="1">
    <citation type="journal article" date="2009" name="Genome Res.">
        <title>Whole genome sequence of Desulfovibrio magneticus strain RS-1 revealed common gene clusters in magnetotactic bacteria.</title>
        <authorList>
            <person name="Nakazawa H."/>
            <person name="Arakaki A."/>
            <person name="Narita-Yamada S."/>
            <person name="Yashiro I."/>
            <person name="Jinno K."/>
            <person name="Aoki N."/>
            <person name="Tsuruyama A."/>
            <person name="Okamura Y."/>
            <person name="Tanikawa S."/>
            <person name="Fujita N."/>
            <person name="Takeyama H."/>
            <person name="Matsunaga T."/>
        </authorList>
    </citation>
    <scope>NUCLEOTIDE SEQUENCE [LARGE SCALE GENOMIC DNA]</scope>
    <source>
        <strain evidence="2">ATCC 700980 / DSM 13731 / RS-1</strain>
    </source>
</reference>
<accession>C4XM58</accession>
<dbReference type="AlphaFoldDB" id="C4XM58"/>
<dbReference type="STRING" id="573370.DMR_36950"/>
<organism evidence="1 2">
    <name type="scientific">Solidesulfovibrio magneticus (strain ATCC 700980 / DSM 13731 / RS-1)</name>
    <name type="common">Desulfovibrio magneticus</name>
    <dbReference type="NCBI Taxonomy" id="573370"/>
    <lineage>
        <taxon>Bacteria</taxon>
        <taxon>Pseudomonadati</taxon>
        <taxon>Thermodesulfobacteriota</taxon>
        <taxon>Desulfovibrionia</taxon>
        <taxon>Desulfovibrionales</taxon>
        <taxon>Desulfovibrionaceae</taxon>
        <taxon>Solidesulfovibrio</taxon>
    </lineage>
</organism>
<name>C4XM58_SOLM1</name>
<proteinExistence type="predicted"/>
<dbReference type="Proteomes" id="UP000009071">
    <property type="component" value="Chromosome"/>
</dbReference>
<keyword evidence="2" id="KW-1185">Reference proteome</keyword>
<gene>
    <name evidence="1" type="ordered locus">DMR_36950</name>
</gene>
<dbReference type="HOGENOM" id="CLU_2952915_0_0_7"/>
<dbReference type="EMBL" id="AP010904">
    <property type="protein sequence ID" value="BAH77186.1"/>
    <property type="molecule type" value="Genomic_DNA"/>
</dbReference>